<keyword evidence="6 10" id="KW-0735">Signal-anchor</keyword>
<dbReference type="PANTHER" id="PTHR11214">
    <property type="entry name" value="BETA-1,3-N-ACETYLGLUCOSAMINYLTRANSFERASE"/>
    <property type="match status" value="1"/>
</dbReference>
<keyword evidence="4" id="KW-0808">Transferase</keyword>
<dbReference type="Proteomes" id="UP001152795">
    <property type="component" value="Unassembled WGS sequence"/>
</dbReference>
<reference evidence="11" key="1">
    <citation type="submission" date="2020-04" db="EMBL/GenBank/DDBJ databases">
        <authorList>
            <person name="Alioto T."/>
            <person name="Alioto T."/>
            <person name="Gomez Garrido J."/>
        </authorList>
    </citation>
    <scope>NUCLEOTIDE SEQUENCE</scope>
    <source>
        <strain evidence="11">A484AB</strain>
    </source>
</reference>
<keyword evidence="7 10" id="KW-1133">Transmembrane helix</keyword>
<dbReference type="Pfam" id="PF01762">
    <property type="entry name" value="Galactosyl_T"/>
    <property type="match status" value="1"/>
</dbReference>
<comment type="subcellular location">
    <subcellularLocation>
        <location evidence="1 10">Golgi apparatus membrane</location>
        <topology evidence="1 10">Single-pass type II membrane protein</topology>
    </subcellularLocation>
</comment>
<evidence type="ECO:0000256" key="3">
    <source>
        <dbReference type="ARBA" id="ARBA00022676"/>
    </source>
</evidence>
<dbReference type="GO" id="GO:0006493">
    <property type="term" value="P:protein O-linked glycosylation"/>
    <property type="evidence" value="ECO:0007669"/>
    <property type="project" value="TreeGrafter"/>
</dbReference>
<evidence type="ECO:0000256" key="6">
    <source>
        <dbReference type="ARBA" id="ARBA00022968"/>
    </source>
</evidence>
<dbReference type="OrthoDB" id="5964716at2759"/>
<dbReference type="GO" id="GO:0016758">
    <property type="term" value="F:hexosyltransferase activity"/>
    <property type="evidence" value="ECO:0007669"/>
    <property type="project" value="InterPro"/>
</dbReference>
<dbReference type="EMBL" id="CACRXK020003190">
    <property type="protein sequence ID" value="CAB3997796.1"/>
    <property type="molecule type" value="Genomic_DNA"/>
</dbReference>
<keyword evidence="8 10" id="KW-0333">Golgi apparatus</keyword>
<evidence type="ECO:0000256" key="8">
    <source>
        <dbReference type="ARBA" id="ARBA00023034"/>
    </source>
</evidence>
<name>A0A7D9DZH3_PARCT</name>
<proteinExistence type="inferred from homology"/>
<keyword evidence="3 10" id="KW-0328">Glycosyltransferase</keyword>
<dbReference type="GO" id="GO:0000139">
    <property type="term" value="C:Golgi membrane"/>
    <property type="evidence" value="ECO:0007669"/>
    <property type="project" value="UniProtKB-SubCell"/>
</dbReference>
<accession>A0A7D9DZH3</accession>
<comment type="caution">
    <text evidence="11">The sequence shown here is derived from an EMBL/GenBank/DDBJ whole genome shotgun (WGS) entry which is preliminary data.</text>
</comment>
<evidence type="ECO:0000256" key="2">
    <source>
        <dbReference type="ARBA" id="ARBA00008661"/>
    </source>
</evidence>
<evidence type="ECO:0000256" key="1">
    <source>
        <dbReference type="ARBA" id="ARBA00004323"/>
    </source>
</evidence>
<evidence type="ECO:0000256" key="10">
    <source>
        <dbReference type="RuleBase" id="RU363063"/>
    </source>
</evidence>
<dbReference type="Gene3D" id="3.90.550.50">
    <property type="match status" value="1"/>
</dbReference>
<dbReference type="EC" id="2.4.1.-" evidence="10"/>
<evidence type="ECO:0000256" key="4">
    <source>
        <dbReference type="ARBA" id="ARBA00022679"/>
    </source>
</evidence>
<sequence length="447" mass="51187">MSCRESAIMHYVNPHATLTLNLMMASLKRKKGKFMVLVLLFLVCLVWSFVNYIAHVSNSTRLPTASDAFTIRQPDAKVECIHNSKRNSSTEVDIATGSKDNLNAANVAMMLKGINRTLIKFINNFHASKISENPIGTTRKPTAKPSIDIVNDYYPFVDFKFVFPEISPKVETTPEIFMMVLVNSGAKGDEFRKRREAVRQTWGNRSNCEQRKALEDERMKDLRWLLVFVVGKAGSGTNDDELNMAEARQHNDMLIGNITDNYINNVVKFYMGQVWASKFDIKYTMKTDDDVYVRIPRVLEYLVNAKFPRPFYGGMTYLPIRVNRVIGGKWTVSWKYFGEVNFPMFNAGAFFILSSDLLNGLFNYVYIRKPFHTDDAYVGVAMRDFGVKIRTIFSFAVRRDMSEFIHKAEACKILRLDGFGHDVDPESTRFLHNRLKTLACGSLHLKC</sequence>
<evidence type="ECO:0000313" key="12">
    <source>
        <dbReference type="Proteomes" id="UP001152795"/>
    </source>
</evidence>
<keyword evidence="12" id="KW-1185">Reference proteome</keyword>
<evidence type="ECO:0000256" key="9">
    <source>
        <dbReference type="ARBA" id="ARBA00023136"/>
    </source>
</evidence>
<dbReference type="InterPro" id="IPR002659">
    <property type="entry name" value="Glyco_trans_31"/>
</dbReference>
<evidence type="ECO:0000256" key="7">
    <source>
        <dbReference type="ARBA" id="ARBA00022989"/>
    </source>
</evidence>
<keyword evidence="5 10" id="KW-0812">Transmembrane</keyword>
<dbReference type="PANTHER" id="PTHR11214:SF376">
    <property type="entry name" value="HEXOSYLTRANSFERASE"/>
    <property type="match status" value="1"/>
</dbReference>
<dbReference type="AlphaFoldDB" id="A0A7D9DZH3"/>
<evidence type="ECO:0000256" key="5">
    <source>
        <dbReference type="ARBA" id="ARBA00022692"/>
    </source>
</evidence>
<organism evidence="11 12">
    <name type="scientific">Paramuricea clavata</name>
    <name type="common">Red gorgonian</name>
    <name type="synonym">Violescent sea-whip</name>
    <dbReference type="NCBI Taxonomy" id="317549"/>
    <lineage>
        <taxon>Eukaryota</taxon>
        <taxon>Metazoa</taxon>
        <taxon>Cnidaria</taxon>
        <taxon>Anthozoa</taxon>
        <taxon>Octocorallia</taxon>
        <taxon>Malacalcyonacea</taxon>
        <taxon>Plexauridae</taxon>
        <taxon>Paramuricea</taxon>
    </lineage>
</organism>
<gene>
    <name evidence="11" type="ORF">PACLA_8A070600</name>
</gene>
<feature type="transmembrane region" description="Helical" evidence="10">
    <location>
        <begin position="34"/>
        <end position="54"/>
    </location>
</feature>
<keyword evidence="9 10" id="KW-0472">Membrane</keyword>
<protein>
    <recommendedName>
        <fullName evidence="10">Hexosyltransferase</fullName>
        <ecNumber evidence="10">2.4.1.-</ecNumber>
    </recommendedName>
</protein>
<evidence type="ECO:0000313" key="11">
    <source>
        <dbReference type="EMBL" id="CAB3997796.1"/>
    </source>
</evidence>
<comment type="similarity">
    <text evidence="2 10">Belongs to the glycosyltransferase 31 family.</text>
</comment>